<proteinExistence type="inferred from homology"/>
<dbReference type="Proteomes" id="UP000539075">
    <property type="component" value="Unassembled WGS sequence"/>
</dbReference>
<reference evidence="8 9" key="1">
    <citation type="submission" date="2020-08" db="EMBL/GenBank/DDBJ databases">
        <title>Genomic Encyclopedia of Type Strains, Phase IV (KMG-IV): sequencing the most valuable type-strain genomes for metagenomic binning, comparative biology and taxonomic classification.</title>
        <authorList>
            <person name="Goeker M."/>
        </authorList>
    </citation>
    <scope>NUCLEOTIDE SEQUENCE [LARGE SCALE GENOMIC DNA]</scope>
    <source>
        <strain evidence="8 9">DSM 11275</strain>
    </source>
</reference>
<keyword evidence="5" id="KW-1015">Disulfide bond</keyword>
<dbReference type="InterPro" id="IPR023753">
    <property type="entry name" value="FAD/NAD-binding_dom"/>
</dbReference>
<dbReference type="Pfam" id="PF07992">
    <property type="entry name" value="Pyr_redox_2"/>
    <property type="match status" value="1"/>
</dbReference>
<evidence type="ECO:0000256" key="5">
    <source>
        <dbReference type="ARBA" id="ARBA00023157"/>
    </source>
</evidence>
<dbReference type="InterPro" id="IPR036188">
    <property type="entry name" value="FAD/NAD-bd_sf"/>
</dbReference>
<dbReference type="EC" id="1.8.1.9" evidence="8"/>
<dbReference type="EMBL" id="JACHGO010000001">
    <property type="protein sequence ID" value="MBB5142274.1"/>
    <property type="molecule type" value="Genomic_DNA"/>
</dbReference>
<dbReference type="PRINTS" id="PR00469">
    <property type="entry name" value="PNDRDTASEII"/>
</dbReference>
<accession>A0A7W8C159</accession>
<evidence type="ECO:0000256" key="2">
    <source>
        <dbReference type="ARBA" id="ARBA00022630"/>
    </source>
</evidence>
<comment type="similarity">
    <text evidence="1">Belongs to the class-II pyridine nucleotide-disulfide oxidoreductase family.</text>
</comment>
<keyword evidence="9" id="KW-1185">Reference proteome</keyword>
<dbReference type="InterPro" id="IPR008255">
    <property type="entry name" value="Pyr_nucl-diS_OxRdtase_2_AS"/>
</dbReference>
<evidence type="ECO:0000313" key="9">
    <source>
        <dbReference type="Proteomes" id="UP000539075"/>
    </source>
</evidence>
<keyword evidence="4 8" id="KW-0560">Oxidoreductase</keyword>
<dbReference type="PROSITE" id="PS00573">
    <property type="entry name" value="PYRIDINE_REDOX_2"/>
    <property type="match status" value="1"/>
</dbReference>
<dbReference type="PRINTS" id="PR00368">
    <property type="entry name" value="FADPNR"/>
</dbReference>
<dbReference type="AlphaFoldDB" id="A0A7W8C159"/>
<protein>
    <submittedName>
        <fullName evidence="8">Thioredoxin reductase (NADPH)</fullName>
        <ecNumber evidence="8">1.8.1.9</ecNumber>
    </submittedName>
</protein>
<evidence type="ECO:0000259" key="7">
    <source>
        <dbReference type="Pfam" id="PF07992"/>
    </source>
</evidence>
<evidence type="ECO:0000256" key="1">
    <source>
        <dbReference type="ARBA" id="ARBA00009333"/>
    </source>
</evidence>
<evidence type="ECO:0000313" key="8">
    <source>
        <dbReference type="EMBL" id="MBB5142274.1"/>
    </source>
</evidence>
<organism evidence="8 9">
    <name type="scientific">Desulfovibrio intestinalis</name>
    <dbReference type="NCBI Taxonomy" id="58621"/>
    <lineage>
        <taxon>Bacteria</taxon>
        <taxon>Pseudomonadati</taxon>
        <taxon>Thermodesulfobacteriota</taxon>
        <taxon>Desulfovibrionia</taxon>
        <taxon>Desulfovibrionales</taxon>
        <taxon>Desulfovibrionaceae</taxon>
        <taxon>Desulfovibrio</taxon>
    </lineage>
</organism>
<dbReference type="SUPFAM" id="SSF51905">
    <property type="entry name" value="FAD/NAD(P)-binding domain"/>
    <property type="match status" value="1"/>
</dbReference>
<sequence>MKDILHYDIAVIGGGMAGMTAGVYAARANRSCVILESNITGGLTNSTYLVENFPSYTSIHGMELMQKCRDQVDSLGVAVEEVCEIQSVDLEAPYKRIETEEAVYLAKSVILATGRKPVLLDVPTECEQVHYCAICDGAPYAGKKILLVGGGNSAFDEGLYLKHLGVAQITIVEEMNRLFAAQAAQDALLGCDNVRCVLGTKVKDLAVVNGVLTGAVLENCASGECAVVEADGVFVFLGQIPNNELFKDAIRVNEAGYVLADADMQTNIPGVFSAGDINVKQFRQLTTAAADGTIAALMADRYVRSLG</sequence>
<evidence type="ECO:0000256" key="4">
    <source>
        <dbReference type="ARBA" id="ARBA00023002"/>
    </source>
</evidence>
<feature type="domain" description="FAD/NAD(P)-binding" evidence="7">
    <location>
        <begin position="7"/>
        <end position="292"/>
    </location>
</feature>
<dbReference type="Gene3D" id="3.50.50.60">
    <property type="entry name" value="FAD/NAD(P)-binding domain"/>
    <property type="match status" value="2"/>
</dbReference>
<evidence type="ECO:0000256" key="6">
    <source>
        <dbReference type="ARBA" id="ARBA00023284"/>
    </source>
</evidence>
<keyword evidence="6" id="KW-0676">Redox-active center</keyword>
<comment type="caution">
    <text evidence="8">The sequence shown here is derived from an EMBL/GenBank/DDBJ whole genome shotgun (WGS) entry which is preliminary data.</text>
</comment>
<dbReference type="InterPro" id="IPR050097">
    <property type="entry name" value="Ferredoxin-NADP_redctase_2"/>
</dbReference>
<gene>
    <name evidence="8" type="ORF">HNQ38_000337</name>
</gene>
<name>A0A7W8C159_9BACT</name>
<keyword evidence="2" id="KW-0285">Flavoprotein</keyword>
<dbReference type="RefSeq" id="WP_183717607.1">
    <property type="nucleotide sequence ID" value="NZ_JACHGO010000001.1"/>
</dbReference>
<evidence type="ECO:0000256" key="3">
    <source>
        <dbReference type="ARBA" id="ARBA00022827"/>
    </source>
</evidence>
<keyword evidence="3" id="KW-0274">FAD</keyword>
<dbReference type="GO" id="GO:0004791">
    <property type="term" value="F:thioredoxin-disulfide reductase (NADPH) activity"/>
    <property type="evidence" value="ECO:0007669"/>
    <property type="project" value="UniProtKB-EC"/>
</dbReference>
<dbReference type="PANTHER" id="PTHR48105">
    <property type="entry name" value="THIOREDOXIN REDUCTASE 1-RELATED-RELATED"/>
    <property type="match status" value="1"/>
</dbReference>